<sequence>MTLVLFEIVLKTECVDEYKSLLVKELPNTRAYDGCQHVAPFLDKDGRTFVFVEHWDSKEHYEKYMEWRAEPGPGFASLGDLANLIEGEPSIRYFEAVEA</sequence>
<feature type="domain" description="ABM" evidence="1">
    <location>
        <begin position="1"/>
        <end position="65"/>
    </location>
</feature>
<organism evidence="2">
    <name type="scientific">marine metagenome</name>
    <dbReference type="NCBI Taxonomy" id="408172"/>
    <lineage>
        <taxon>unclassified sequences</taxon>
        <taxon>metagenomes</taxon>
        <taxon>ecological metagenomes</taxon>
    </lineage>
</organism>
<dbReference type="Gene3D" id="3.30.70.100">
    <property type="match status" value="1"/>
</dbReference>
<name>A0A381U336_9ZZZZ</name>
<dbReference type="InterPro" id="IPR007138">
    <property type="entry name" value="ABM_dom"/>
</dbReference>
<gene>
    <name evidence="2" type="ORF">METZ01_LOCUS74862</name>
</gene>
<evidence type="ECO:0000313" key="2">
    <source>
        <dbReference type="EMBL" id="SVA22008.1"/>
    </source>
</evidence>
<reference evidence="2" key="1">
    <citation type="submission" date="2018-05" db="EMBL/GenBank/DDBJ databases">
        <authorList>
            <person name="Lanie J.A."/>
            <person name="Ng W.-L."/>
            <person name="Kazmierczak K.M."/>
            <person name="Andrzejewski T.M."/>
            <person name="Davidsen T.M."/>
            <person name="Wayne K.J."/>
            <person name="Tettelin H."/>
            <person name="Glass J.I."/>
            <person name="Rusch D."/>
            <person name="Podicherti R."/>
            <person name="Tsui H.-C.T."/>
            <person name="Winkler M.E."/>
        </authorList>
    </citation>
    <scope>NUCLEOTIDE SEQUENCE</scope>
</reference>
<accession>A0A381U336</accession>
<dbReference type="InterPro" id="IPR011008">
    <property type="entry name" value="Dimeric_a/b-barrel"/>
</dbReference>
<dbReference type="AlphaFoldDB" id="A0A381U336"/>
<dbReference type="EMBL" id="UINC01005546">
    <property type="protein sequence ID" value="SVA22008.1"/>
    <property type="molecule type" value="Genomic_DNA"/>
</dbReference>
<proteinExistence type="predicted"/>
<dbReference type="SUPFAM" id="SSF54909">
    <property type="entry name" value="Dimeric alpha+beta barrel"/>
    <property type="match status" value="1"/>
</dbReference>
<evidence type="ECO:0000259" key="1">
    <source>
        <dbReference type="Pfam" id="PF03992"/>
    </source>
</evidence>
<dbReference type="Pfam" id="PF03992">
    <property type="entry name" value="ABM"/>
    <property type="match status" value="1"/>
</dbReference>
<protein>
    <recommendedName>
        <fullName evidence="1">ABM domain-containing protein</fullName>
    </recommendedName>
</protein>